<accession>A0AAW2JCW7</accession>
<dbReference type="Pfam" id="PF00078">
    <property type="entry name" value="RVT_1"/>
    <property type="match status" value="1"/>
</dbReference>
<dbReference type="PROSITE" id="PS50878">
    <property type="entry name" value="RT_POL"/>
    <property type="match status" value="1"/>
</dbReference>
<name>A0AAW2JCW7_SESRA</name>
<organism evidence="2">
    <name type="scientific">Sesamum radiatum</name>
    <name type="common">Black benniseed</name>
    <dbReference type="NCBI Taxonomy" id="300843"/>
    <lineage>
        <taxon>Eukaryota</taxon>
        <taxon>Viridiplantae</taxon>
        <taxon>Streptophyta</taxon>
        <taxon>Embryophyta</taxon>
        <taxon>Tracheophyta</taxon>
        <taxon>Spermatophyta</taxon>
        <taxon>Magnoliopsida</taxon>
        <taxon>eudicotyledons</taxon>
        <taxon>Gunneridae</taxon>
        <taxon>Pentapetalae</taxon>
        <taxon>asterids</taxon>
        <taxon>lamiids</taxon>
        <taxon>Lamiales</taxon>
        <taxon>Pedaliaceae</taxon>
        <taxon>Sesamum</taxon>
    </lineage>
</organism>
<reference evidence="2" key="2">
    <citation type="journal article" date="2024" name="Plant">
        <title>Genomic evolution and insights into agronomic trait innovations of Sesamum species.</title>
        <authorList>
            <person name="Miao H."/>
            <person name="Wang L."/>
            <person name="Qu L."/>
            <person name="Liu H."/>
            <person name="Sun Y."/>
            <person name="Le M."/>
            <person name="Wang Q."/>
            <person name="Wei S."/>
            <person name="Zheng Y."/>
            <person name="Lin W."/>
            <person name="Duan Y."/>
            <person name="Cao H."/>
            <person name="Xiong S."/>
            <person name="Wang X."/>
            <person name="Wei L."/>
            <person name="Li C."/>
            <person name="Ma Q."/>
            <person name="Ju M."/>
            <person name="Zhao R."/>
            <person name="Li G."/>
            <person name="Mu C."/>
            <person name="Tian Q."/>
            <person name="Mei H."/>
            <person name="Zhang T."/>
            <person name="Gao T."/>
            <person name="Zhang H."/>
        </authorList>
    </citation>
    <scope>NUCLEOTIDE SEQUENCE</scope>
    <source>
        <strain evidence="2">G02</strain>
    </source>
</reference>
<dbReference type="PANTHER" id="PTHR33116">
    <property type="entry name" value="REVERSE TRANSCRIPTASE ZINC-BINDING DOMAIN-CONTAINING PROTEIN-RELATED-RELATED"/>
    <property type="match status" value="1"/>
</dbReference>
<proteinExistence type="predicted"/>
<feature type="domain" description="Reverse transcriptase" evidence="1">
    <location>
        <begin position="142"/>
        <end position="393"/>
    </location>
</feature>
<evidence type="ECO:0000313" key="2">
    <source>
        <dbReference type="EMBL" id="KAL0291678.1"/>
    </source>
</evidence>
<protein>
    <submittedName>
        <fullName evidence="2">Retrovirus-related Pol polyprotein from type-2 retrotransposable element R2DM</fullName>
    </submittedName>
</protein>
<sequence length="547" mass="62052">MLHQRAKMAWLKDGDQCSRIFFRKVAVRRASKRVFQINTTDGRTLTSQPEVTAEFIRYYQELLGGSTRDRVIDLRYLRPWAQYILTHEEAEALILPITPAEIKQAIFDIDETKAPGPDGYSAAFYKAAWPVIGWEVTQAIQEFFRTGRLLKQVNATLISLIPKVSNPSVVAEFRPISYSVNKAITKILVQRMRSTLDSLISPSQNAFVPGRSIGDNILLAQELFSGYNQRHLPPRCALKRFIMWIVECVTTPSFSVCLNGAPHGFFKGARGLRQGDPMSPFLFVLVMETLTLLIQQLIEQNGGFSYHWKCEAIRLFQLGFADDLILFSRADTDSIQLFKDGLTVFSELSGLQANLAKSHLILSRSAAASRDTLLAILDFQEGHLPLRYLGLPLLASRLTIADCQPILQKIDARITGWGGMMLSFAGRVQLIKSVLSALQVYWAMAFILPKHIIKEIEKRLRNFLWRGSSEMGYAKVSWQKVCRPVSEGGLGIRDIQALNQGLMSRHLWRIVMHNRTSIWVTWILQYRLQEYSVWTIRARSGTWAGAN</sequence>
<evidence type="ECO:0000259" key="1">
    <source>
        <dbReference type="PROSITE" id="PS50878"/>
    </source>
</evidence>
<comment type="caution">
    <text evidence="2">The sequence shown here is derived from an EMBL/GenBank/DDBJ whole genome shotgun (WGS) entry which is preliminary data.</text>
</comment>
<dbReference type="SUPFAM" id="SSF56672">
    <property type="entry name" value="DNA/RNA polymerases"/>
    <property type="match status" value="1"/>
</dbReference>
<reference evidence="2" key="1">
    <citation type="submission" date="2020-06" db="EMBL/GenBank/DDBJ databases">
        <authorList>
            <person name="Li T."/>
            <person name="Hu X."/>
            <person name="Zhang T."/>
            <person name="Song X."/>
            <person name="Zhang H."/>
            <person name="Dai N."/>
            <person name="Sheng W."/>
            <person name="Hou X."/>
            <person name="Wei L."/>
        </authorList>
    </citation>
    <scope>NUCLEOTIDE SEQUENCE</scope>
    <source>
        <strain evidence="2">G02</strain>
        <tissue evidence="2">Leaf</tissue>
    </source>
</reference>
<dbReference type="CDD" id="cd01650">
    <property type="entry name" value="RT_nLTR_like"/>
    <property type="match status" value="1"/>
</dbReference>
<dbReference type="EMBL" id="JACGWJ010000510">
    <property type="protein sequence ID" value="KAL0291678.1"/>
    <property type="molecule type" value="Genomic_DNA"/>
</dbReference>
<dbReference type="PANTHER" id="PTHR33116:SF76">
    <property type="entry name" value="DUF4283 DOMAIN-CONTAINING PROTEIN"/>
    <property type="match status" value="1"/>
</dbReference>
<dbReference type="InterPro" id="IPR000477">
    <property type="entry name" value="RT_dom"/>
</dbReference>
<gene>
    <name evidence="2" type="ORF">Sradi_7017600</name>
</gene>
<dbReference type="AlphaFoldDB" id="A0AAW2JCW7"/>
<dbReference type="InterPro" id="IPR043502">
    <property type="entry name" value="DNA/RNA_pol_sf"/>
</dbReference>